<accession>A0ABW4FG50</accession>
<dbReference type="InterPro" id="IPR036271">
    <property type="entry name" value="Tet_transcr_reg_TetR-rel_C_sf"/>
</dbReference>
<evidence type="ECO:0000256" key="3">
    <source>
        <dbReference type="ARBA" id="ARBA00023125"/>
    </source>
</evidence>
<reference evidence="8" key="1">
    <citation type="journal article" date="2019" name="Int. J. Syst. Evol. Microbiol.">
        <title>The Global Catalogue of Microorganisms (GCM) 10K type strain sequencing project: providing services to taxonomists for standard genome sequencing and annotation.</title>
        <authorList>
            <consortium name="The Broad Institute Genomics Platform"/>
            <consortium name="The Broad Institute Genome Sequencing Center for Infectious Disease"/>
            <person name="Wu L."/>
            <person name="Ma J."/>
        </authorList>
    </citation>
    <scope>NUCLEOTIDE SEQUENCE [LARGE SCALE GENOMIC DNA]</scope>
    <source>
        <strain evidence="8">JCM 12165</strain>
    </source>
</reference>
<dbReference type="PRINTS" id="PR00455">
    <property type="entry name" value="HTHTETR"/>
</dbReference>
<dbReference type="InterPro" id="IPR039538">
    <property type="entry name" value="BetI_C"/>
</dbReference>
<evidence type="ECO:0000256" key="2">
    <source>
        <dbReference type="ARBA" id="ARBA00023015"/>
    </source>
</evidence>
<evidence type="ECO:0000256" key="1">
    <source>
        <dbReference type="ARBA" id="ARBA00022491"/>
    </source>
</evidence>
<keyword evidence="3 5" id="KW-0238">DNA-binding</keyword>
<dbReference type="InterPro" id="IPR009057">
    <property type="entry name" value="Homeodomain-like_sf"/>
</dbReference>
<gene>
    <name evidence="7" type="ORF">ACFSCY_04330</name>
</gene>
<evidence type="ECO:0000256" key="5">
    <source>
        <dbReference type="PROSITE-ProRule" id="PRU00335"/>
    </source>
</evidence>
<sequence length="188" mass="20186">MPKQVDHAERRALIADAVLAVIARSGLEEASVRHVAAEAGVSVGMVQHYFRSKDEMMRFALERISAGVEERLSGVGELSARAMLRALFLQLLPLDEQRTREGRVALEFISYATVRPELGGELRDNARALREYFAAQIDGGPLAPEPAATGLLAMLEGLGVQVLSGQLAPDDAVAAFDAYLGVVFGPAE</sequence>
<dbReference type="PANTHER" id="PTHR30055:SF228">
    <property type="entry name" value="TRANSCRIPTIONAL REGULATOR-RELATED"/>
    <property type="match status" value="1"/>
</dbReference>
<dbReference type="EMBL" id="JBHUCP010000003">
    <property type="protein sequence ID" value="MFD1528661.1"/>
    <property type="molecule type" value="Genomic_DNA"/>
</dbReference>
<evidence type="ECO:0000313" key="8">
    <source>
        <dbReference type="Proteomes" id="UP001597145"/>
    </source>
</evidence>
<keyword evidence="8" id="KW-1185">Reference proteome</keyword>
<protein>
    <submittedName>
        <fullName evidence="7">TetR/AcrR family transcriptional regulator</fullName>
    </submittedName>
</protein>
<dbReference type="InterPro" id="IPR050109">
    <property type="entry name" value="HTH-type_TetR-like_transc_reg"/>
</dbReference>
<feature type="DNA-binding region" description="H-T-H motif" evidence="5">
    <location>
        <begin position="31"/>
        <end position="50"/>
    </location>
</feature>
<dbReference type="Pfam" id="PF00440">
    <property type="entry name" value="TetR_N"/>
    <property type="match status" value="1"/>
</dbReference>
<dbReference type="Gene3D" id="1.10.357.10">
    <property type="entry name" value="Tetracycline Repressor, domain 2"/>
    <property type="match status" value="1"/>
</dbReference>
<dbReference type="PROSITE" id="PS50977">
    <property type="entry name" value="HTH_TETR_2"/>
    <property type="match status" value="1"/>
</dbReference>
<evidence type="ECO:0000313" key="7">
    <source>
        <dbReference type="EMBL" id="MFD1528661.1"/>
    </source>
</evidence>
<dbReference type="InterPro" id="IPR001647">
    <property type="entry name" value="HTH_TetR"/>
</dbReference>
<dbReference type="RefSeq" id="WP_343969891.1">
    <property type="nucleotide sequence ID" value="NZ_BAAAJG010000001.1"/>
</dbReference>
<dbReference type="PANTHER" id="PTHR30055">
    <property type="entry name" value="HTH-TYPE TRANSCRIPTIONAL REGULATOR RUTR"/>
    <property type="match status" value="1"/>
</dbReference>
<dbReference type="Pfam" id="PF13977">
    <property type="entry name" value="TetR_C_6"/>
    <property type="match status" value="1"/>
</dbReference>
<dbReference type="SUPFAM" id="SSF46689">
    <property type="entry name" value="Homeodomain-like"/>
    <property type="match status" value="1"/>
</dbReference>
<evidence type="ECO:0000256" key="4">
    <source>
        <dbReference type="ARBA" id="ARBA00023163"/>
    </source>
</evidence>
<dbReference type="SUPFAM" id="SSF48498">
    <property type="entry name" value="Tetracyclin repressor-like, C-terminal domain"/>
    <property type="match status" value="1"/>
</dbReference>
<name>A0ABW4FG50_9PSEU</name>
<keyword evidence="2" id="KW-0805">Transcription regulation</keyword>
<evidence type="ECO:0000259" key="6">
    <source>
        <dbReference type="PROSITE" id="PS50977"/>
    </source>
</evidence>
<comment type="caution">
    <text evidence="7">The sequence shown here is derived from an EMBL/GenBank/DDBJ whole genome shotgun (WGS) entry which is preliminary data.</text>
</comment>
<dbReference type="Proteomes" id="UP001597145">
    <property type="component" value="Unassembled WGS sequence"/>
</dbReference>
<keyword evidence="1" id="KW-0678">Repressor</keyword>
<organism evidence="7 8">
    <name type="scientific">Pseudonocardia aurantiaca</name>
    <dbReference type="NCBI Taxonomy" id="75290"/>
    <lineage>
        <taxon>Bacteria</taxon>
        <taxon>Bacillati</taxon>
        <taxon>Actinomycetota</taxon>
        <taxon>Actinomycetes</taxon>
        <taxon>Pseudonocardiales</taxon>
        <taxon>Pseudonocardiaceae</taxon>
        <taxon>Pseudonocardia</taxon>
    </lineage>
</organism>
<feature type="domain" description="HTH tetR-type" evidence="6">
    <location>
        <begin position="8"/>
        <end position="68"/>
    </location>
</feature>
<keyword evidence="4" id="KW-0804">Transcription</keyword>
<proteinExistence type="predicted"/>